<dbReference type="Pfam" id="PF00071">
    <property type="entry name" value="Ras"/>
    <property type="match status" value="1"/>
</dbReference>
<dbReference type="SMART" id="SM00176">
    <property type="entry name" value="RAN"/>
    <property type="match status" value="1"/>
</dbReference>
<dbReference type="FunFam" id="3.40.50.300:FF:000586">
    <property type="entry name" value="Rab family GTPase"/>
    <property type="match status" value="1"/>
</dbReference>
<dbReference type="PANTHER" id="PTHR47979">
    <property type="entry name" value="DRAB11-RELATED"/>
    <property type="match status" value="1"/>
</dbReference>
<protein>
    <submittedName>
        <fullName evidence="6">Uncharacterized protein</fullName>
    </submittedName>
</protein>
<dbReference type="InterPro" id="IPR027417">
    <property type="entry name" value="P-loop_NTPase"/>
</dbReference>
<dbReference type="PROSITE" id="PS51419">
    <property type="entry name" value="RAB"/>
    <property type="match status" value="1"/>
</dbReference>
<dbReference type="CDD" id="cd00154">
    <property type="entry name" value="Rab"/>
    <property type="match status" value="1"/>
</dbReference>
<keyword evidence="4" id="KW-0472">Membrane</keyword>
<dbReference type="PROSITE" id="PS51420">
    <property type="entry name" value="RHO"/>
    <property type="match status" value="1"/>
</dbReference>
<sequence>MSHEVIADKSLATQDHLFKLIIIGDTGVGKSCLMKRVMDNEFKAEHQVTIGVEFGSFGLRVDGKVLKLQIWDTAGQESFKSVTRIFYRGAHCVFLTYDVTREETFVNLLEWLKEIKQHASEDVRVYLIGNKSEMEDQREVTFQRALEFAKEYKLHKVFETSAKTGYNVEEVFAMVAKELYMQSKREAEAAQSANHTAPQDSGKQGGVTLGETSGTKGGKKGKKGGCC</sequence>
<dbReference type="Gene3D" id="3.40.50.300">
    <property type="entry name" value="P-loop containing nucleotide triphosphate hydrolases"/>
    <property type="match status" value="1"/>
</dbReference>
<dbReference type="PROSITE" id="PS51421">
    <property type="entry name" value="RAS"/>
    <property type="match status" value="1"/>
</dbReference>
<evidence type="ECO:0000256" key="3">
    <source>
        <dbReference type="ARBA" id="ARBA00022741"/>
    </source>
</evidence>
<feature type="region of interest" description="Disordered" evidence="5">
    <location>
        <begin position="186"/>
        <end position="227"/>
    </location>
</feature>
<name>A0A8J8NM36_HALGN</name>
<comment type="caution">
    <text evidence="6">The sequence shown here is derived from an EMBL/GenBank/DDBJ whole genome shotgun (WGS) entry which is preliminary data.</text>
</comment>
<evidence type="ECO:0000256" key="1">
    <source>
        <dbReference type="ARBA" id="ARBA00004308"/>
    </source>
</evidence>
<comment type="similarity">
    <text evidence="2">Belongs to the small GTPase superfamily. Rab family.</text>
</comment>
<feature type="compositionally biased region" description="Polar residues" evidence="5">
    <location>
        <begin position="191"/>
        <end position="202"/>
    </location>
</feature>
<dbReference type="SUPFAM" id="SSF52540">
    <property type="entry name" value="P-loop containing nucleoside triphosphate hydrolases"/>
    <property type="match status" value="1"/>
</dbReference>
<dbReference type="GO" id="GO:0012505">
    <property type="term" value="C:endomembrane system"/>
    <property type="evidence" value="ECO:0007669"/>
    <property type="project" value="UniProtKB-SubCell"/>
</dbReference>
<evidence type="ECO:0000256" key="2">
    <source>
        <dbReference type="ARBA" id="ARBA00006270"/>
    </source>
</evidence>
<dbReference type="SMART" id="SM00174">
    <property type="entry name" value="RHO"/>
    <property type="match status" value="1"/>
</dbReference>
<evidence type="ECO:0000256" key="5">
    <source>
        <dbReference type="SAM" id="MobiDB-lite"/>
    </source>
</evidence>
<gene>
    <name evidence="6" type="ORF">FGO68_gene8414</name>
</gene>
<dbReference type="PRINTS" id="PR00449">
    <property type="entry name" value="RASTRNSFRMNG"/>
</dbReference>
<organism evidence="6 7">
    <name type="scientific">Halteria grandinella</name>
    <dbReference type="NCBI Taxonomy" id="5974"/>
    <lineage>
        <taxon>Eukaryota</taxon>
        <taxon>Sar</taxon>
        <taxon>Alveolata</taxon>
        <taxon>Ciliophora</taxon>
        <taxon>Intramacronucleata</taxon>
        <taxon>Spirotrichea</taxon>
        <taxon>Stichotrichia</taxon>
        <taxon>Sporadotrichida</taxon>
        <taxon>Halteriidae</taxon>
        <taxon>Halteria</taxon>
    </lineage>
</organism>
<dbReference type="InterPro" id="IPR001806">
    <property type="entry name" value="Small_GTPase"/>
</dbReference>
<dbReference type="GO" id="GO:0005525">
    <property type="term" value="F:GTP binding"/>
    <property type="evidence" value="ECO:0007669"/>
    <property type="project" value="InterPro"/>
</dbReference>
<evidence type="ECO:0000256" key="4">
    <source>
        <dbReference type="ARBA" id="ARBA00023136"/>
    </source>
</evidence>
<dbReference type="OrthoDB" id="6232500at2759"/>
<dbReference type="EMBL" id="RRYP01012055">
    <property type="protein sequence ID" value="TNV77354.1"/>
    <property type="molecule type" value="Genomic_DNA"/>
</dbReference>
<evidence type="ECO:0000313" key="6">
    <source>
        <dbReference type="EMBL" id="TNV77354.1"/>
    </source>
</evidence>
<reference evidence="6" key="1">
    <citation type="submission" date="2019-06" db="EMBL/GenBank/DDBJ databases">
        <authorList>
            <person name="Zheng W."/>
        </authorList>
    </citation>
    <scope>NUCLEOTIDE SEQUENCE</scope>
    <source>
        <strain evidence="6">QDHG01</strain>
    </source>
</reference>
<keyword evidence="7" id="KW-1185">Reference proteome</keyword>
<keyword evidence="3" id="KW-0547">Nucleotide-binding</keyword>
<dbReference type="NCBIfam" id="TIGR00231">
    <property type="entry name" value="small_GTP"/>
    <property type="match status" value="1"/>
</dbReference>
<dbReference type="SMART" id="SM00175">
    <property type="entry name" value="RAB"/>
    <property type="match status" value="1"/>
</dbReference>
<dbReference type="Proteomes" id="UP000785679">
    <property type="component" value="Unassembled WGS sequence"/>
</dbReference>
<proteinExistence type="inferred from homology"/>
<accession>A0A8J8NM36</accession>
<dbReference type="GO" id="GO:0003924">
    <property type="term" value="F:GTPase activity"/>
    <property type="evidence" value="ECO:0007669"/>
    <property type="project" value="InterPro"/>
</dbReference>
<dbReference type="InterPro" id="IPR005225">
    <property type="entry name" value="Small_GTP-bd"/>
</dbReference>
<evidence type="ECO:0000313" key="7">
    <source>
        <dbReference type="Proteomes" id="UP000785679"/>
    </source>
</evidence>
<dbReference type="SMART" id="SM00173">
    <property type="entry name" value="RAS"/>
    <property type="match status" value="1"/>
</dbReference>
<dbReference type="AlphaFoldDB" id="A0A8J8NM36"/>
<feature type="compositionally biased region" description="Basic residues" evidence="5">
    <location>
        <begin position="217"/>
        <end position="227"/>
    </location>
</feature>
<dbReference type="InterPro" id="IPR050209">
    <property type="entry name" value="Rab_GTPases_membrane_traffic"/>
</dbReference>
<comment type="subcellular location">
    <subcellularLocation>
        <location evidence="1">Endomembrane system</location>
    </subcellularLocation>
</comment>